<reference evidence="1 2" key="1">
    <citation type="submission" date="2018-09" db="EMBL/GenBank/DDBJ databases">
        <title>YIM PH21274 draft genome.</title>
        <authorList>
            <person name="Miao C."/>
        </authorList>
    </citation>
    <scope>NUCLEOTIDE SEQUENCE [LARGE SCALE GENOMIC DNA]</scope>
    <source>
        <strain evidence="1 2">YIM PH 21724</strain>
    </source>
</reference>
<name>A0A3A4K4U3_9NOCA</name>
<dbReference type="Proteomes" id="UP000266677">
    <property type="component" value="Unassembled WGS sequence"/>
</dbReference>
<gene>
    <name evidence="1" type="ORF">D5S18_19660</name>
</gene>
<sequence length="102" mass="11123">MEQPLPGGRVGFAEAALADYPVNGRNMSTPSTTRGDHRTAVHDRDSAVAFVIDAVESTGAATRHDFDIDRIVSTAHAFVDDWDIQILQPATFWRIAAGCIRQ</sequence>
<dbReference type="OrthoDB" id="4556447at2"/>
<protein>
    <submittedName>
        <fullName evidence="1">Uncharacterized protein</fullName>
    </submittedName>
</protein>
<organism evidence="1 2">
    <name type="scientific">Nocardia panacis</name>
    <dbReference type="NCBI Taxonomy" id="2340916"/>
    <lineage>
        <taxon>Bacteria</taxon>
        <taxon>Bacillati</taxon>
        <taxon>Actinomycetota</taxon>
        <taxon>Actinomycetes</taxon>
        <taxon>Mycobacteriales</taxon>
        <taxon>Nocardiaceae</taxon>
        <taxon>Nocardia</taxon>
    </lineage>
</organism>
<comment type="caution">
    <text evidence="1">The sequence shown here is derived from an EMBL/GenBank/DDBJ whole genome shotgun (WGS) entry which is preliminary data.</text>
</comment>
<dbReference type="RefSeq" id="WP_120042518.1">
    <property type="nucleotide sequence ID" value="NZ_QZFU01000023.1"/>
</dbReference>
<keyword evidence="2" id="KW-1185">Reference proteome</keyword>
<evidence type="ECO:0000313" key="2">
    <source>
        <dbReference type="Proteomes" id="UP000266677"/>
    </source>
</evidence>
<dbReference type="AlphaFoldDB" id="A0A3A4K4U3"/>
<accession>A0A3A4K4U3</accession>
<proteinExistence type="predicted"/>
<evidence type="ECO:0000313" key="1">
    <source>
        <dbReference type="EMBL" id="RJO73441.1"/>
    </source>
</evidence>
<dbReference type="EMBL" id="QZFU01000023">
    <property type="protein sequence ID" value="RJO73441.1"/>
    <property type="molecule type" value="Genomic_DNA"/>
</dbReference>